<dbReference type="Proteomes" id="UP000015480">
    <property type="component" value="Chromosome"/>
</dbReference>
<dbReference type="eggNOG" id="ENOG5033UFV">
    <property type="taxonomic scope" value="Bacteria"/>
</dbReference>
<dbReference type="AlphaFoldDB" id="S5XX71"/>
<proteinExistence type="predicted"/>
<dbReference type="KEGG" id="pami:JCM7686_2861"/>
<dbReference type="EMBL" id="CP006650">
    <property type="protein sequence ID" value="AGT09917.1"/>
    <property type="molecule type" value="Genomic_DNA"/>
</dbReference>
<dbReference type="OrthoDB" id="7787820at2"/>
<organism evidence="1 2">
    <name type="scientific">Paracoccus aminophilus JCM 7686</name>
    <dbReference type="NCBI Taxonomy" id="1367847"/>
    <lineage>
        <taxon>Bacteria</taxon>
        <taxon>Pseudomonadati</taxon>
        <taxon>Pseudomonadota</taxon>
        <taxon>Alphaproteobacteria</taxon>
        <taxon>Rhodobacterales</taxon>
        <taxon>Paracoccaceae</taxon>
        <taxon>Paracoccus</taxon>
    </lineage>
</organism>
<sequence>MTARTQARLIPNPVGDYNPIPQYGPVKTYRSLVIGGTKMSALLWPKNTLTQGTSSQRGGTTATNLKAAISALKATDDNKYWIAGHLLNAEMGGRGEEQRNLTPLTGVTNQSHARFEGVIKNALVTLDRTYSESLRDNEIDSFWSAQYSVSVHGNYHDTNSQYQEYNMAPEYISLEFKYFRLKKTGPRILLYGGWSSLFPHRHLSHFDLRSNNYRELSKTAGVSDFQILDGTNSGFRAKIYNI</sequence>
<accession>S5XX71</accession>
<keyword evidence="2" id="KW-1185">Reference proteome</keyword>
<name>S5XX71_PARAH</name>
<gene>
    <name evidence="1" type="ORF">JCM7686_2861</name>
</gene>
<evidence type="ECO:0000313" key="1">
    <source>
        <dbReference type="EMBL" id="AGT09917.1"/>
    </source>
</evidence>
<reference evidence="1 2" key="1">
    <citation type="journal article" date="2014" name="BMC Genomics">
        <title>Architecture and functions of a multipartite genome of the methylotrophic bacterium Paracoccus aminophilus JCM 7686, containing primary and secondary chromids.</title>
        <authorList>
            <person name="Dziewit L."/>
            <person name="Czarnecki J."/>
            <person name="Wibberg D."/>
            <person name="Radlinska M."/>
            <person name="Mrozek P."/>
            <person name="Szymczak M."/>
            <person name="Schluter A."/>
            <person name="Puhler A."/>
            <person name="Bartosik D."/>
        </authorList>
    </citation>
    <scope>NUCLEOTIDE SEQUENCE [LARGE SCALE GENOMIC DNA]</scope>
    <source>
        <strain evidence="1">JCM 7686</strain>
    </source>
</reference>
<dbReference type="RefSeq" id="WP_020951555.1">
    <property type="nucleotide sequence ID" value="NC_022041.1"/>
</dbReference>
<protein>
    <submittedName>
        <fullName evidence="1">Uncharacterized protein</fullName>
    </submittedName>
</protein>
<evidence type="ECO:0000313" key="2">
    <source>
        <dbReference type="Proteomes" id="UP000015480"/>
    </source>
</evidence>
<dbReference type="PATRIC" id="fig|1367847.3.peg.2868"/>
<dbReference type="HOGENOM" id="CLU_1198848_0_0_5"/>